<dbReference type="AlphaFoldDB" id="B0D325"/>
<gene>
    <name evidence="2" type="ORF">LACBIDRAFT_324794</name>
</gene>
<protein>
    <submittedName>
        <fullName evidence="2">Predicted protein</fullName>
    </submittedName>
</protein>
<feature type="compositionally biased region" description="Basic and acidic residues" evidence="1">
    <location>
        <begin position="37"/>
        <end position="51"/>
    </location>
</feature>
<sequence>MVPEEKEAHLKRHPLFQSTQHTRDSNSDPALSTQRLSSKELLARSSPDKFGAEASGQKPNFRDQAFSAIAPGPTGGGGQDTAADNEPHTPPPGFARWRLSRARGVRSGDAGRQICHGTLTAAISELQQMQMQVDAGRRSVQFSTTKYSDIVNGINGLRSVLVKGNWTRD</sequence>
<evidence type="ECO:0000313" key="3">
    <source>
        <dbReference type="Proteomes" id="UP000001194"/>
    </source>
</evidence>
<feature type="region of interest" description="Disordered" evidence="1">
    <location>
        <begin position="1"/>
        <end position="96"/>
    </location>
</feature>
<accession>B0D325</accession>
<dbReference type="InParanoid" id="B0D325"/>
<dbReference type="EMBL" id="DS547096">
    <property type="protein sequence ID" value="EDR11199.1"/>
    <property type="molecule type" value="Genomic_DNA"/>
</dbReference>
<dbReference type="HOGENOM" id="CLU_1578786_0_0_1"/>
<dbReference type="KEGG" id="lbc:LACBIDRAFT_324794"/>
<dbReference type="RefSeq" id="XP_001878500.1">
    <property type="nucleotide sequence ID" value="XM_001878465.1"/>
</dbReference>
<evidence type="ECO:0000256" key="1">
    <source>
        <dbReference type="SAM" id="MobiDB-lite"/>
    </source>
</evidence>
<keyword evidence="3" id="KW-1185">Reference proteome</keyword>
<dbReference type="Proteomes" id="UP000001194">
    <property type="component" value="Unassembled WGS sequence"/>
</dbReference>
<organism evidence="3">
    <name type="scientific">Laccaria bicolor (strain S238N-H82 / ATCC MYA-4686)</name>
    <name type="common">Bicoloured deceiver</name>
    <name type="synonym">Laccaria laccata var. bicolor</name>
    <dbReference type="NCBI Taxonomy" id="486041"/>
    <lineage>
        <taxon>Eukaryota</taxon>
        <taxon>Fungi</taxon>
        <taxon>Dikarya</taxon>
        <taxon>Basidiomycota</taxon>
        <taxon>Agaricomycotina</taxon>
        <taxon>Agaricomycetes</taxon>
        <taxon>Agaricomycetidae</taxon>
        <taxon>Agaricales</taxon>
        <taxon>Agaricineae</taxon>
        <taxon>Hydnangiaceae</taxon>
        <taxon>Laccaria</taxon>
    </lineage>
</organism>
<evidence type="ECO:0000313" key="2">
    <source>
        <dbReference type="EMBL" id="EDR11199.1"/>
    </source>
</evidence>
<proteinExistence type="predicted"/>
<name>B0D325_LACBS</name>
<reference evidence="2 3" key="1">
    <citation type="journal article" date="2008" name="Nature">
        <title>The genome of Laccaria bicolor provides insights into mycorrhizal symbiosis.</title>
        <authorList>
            <person name="Martin F."/>
            <person name="Aerts A."/>
            <person name="Ahren D."/>
            <person name="Brun A."/>
            <person name="Danchin E.G.J."/>
            <person name="Duchaussoy F."/>
            <person name="Gibon J."/>
            <person name="Kohler A."/>
            <person name="Lindquist E."/>
            <person name="Pereda V."/>
            <person name="Salamov A."/>
            <person name="Shapiro H.J."/>
            <person name="Wuyts J."/>
            <person name="Blaudez D."/>
            <person name="Buee M."/>
            <person name="Brokstein P."/>
            <person name="Canbaeck B."/>
            <person name="Cohen D."/>
            <person name="Courty P.E."/>
            <person name="Coutinho P.M."/>
            <person name="Delaruelle C."/>
            <person name="Detter J.C."/>
            <person name="Deveau A."/>
            <person name="DiFazio S."/>
            <person name="Duplessis S."/>
            <person name="Fraissinet-Tachet L."/>
            <person name="Lucic E."/>
            <person name="Frey-Klett P."/>
            <person name="Fourrey C."/>
            <person name="Feussner I."/>
            <person name="Gay G."/>
            <person name="Grimwood J."/>
            <person name="Hoegger P.J."/>
            <person name="Jain P."/>
            <person name="Kilaru S."/>
            <person name="Labbe J."/>
            <person name="Lin Y.C."/>
            <person name="Legue V."/>
            <person name="Le Tacon F."/>
            <person name="Marmeisse R."/>
            <person name="Melayah D."/>
            <person name="Montanini B."/>
            <person name="Muratet M."/>
            <person name="Nehls U."/>
            <person name="Niculita-Hirzel H."/>
            <person name="Oudot-Le Secq M.P."/>
            <person name="Peter M."/>
            <person name="Quesneville H."/>
            <person name="Rajashekar B."/>
            <person name="Reich M."/>
            <person name="Rouhier N."/>
            <person name="Schmutz J."/>
            <person name="Yin T."/>
            <person name="Chalot M."/>
            <person name="Henrissat B."/>
            <person name="Kuees U."/>
            <person name="Lucas S."/>
            <person name="Van de Peer Y."/>
            <person name="Podila G.K."/>
            <person name="Polle A."/>
            <person name="Pukkila P.J."/>
            <person name="Richardson P.M."/>
            <person name="Rouze P."/>
            <person name="Sanders I.R."/>
            <person name="Stajich J.E."/>
            <person name="Tunlid A."/>
            <person name="Tuskan G."/>
            <person name="Grigoriev I.V."/>
        </authorList>
    </citation>
    <scope>NUCLEOTIDE SEQUENCE [LARGE SCALE GENOMIC DNA]</scope>
    <source>
        <strain evidence="3">S238N-H82 / ATCC MYA-4686</strain>
    </source>
</reference>
<feature type="compositionally biased region" description="Polar residues" evidence="1">
    <location>
        <begin position="27"/>
        <end position="36"/>
    </location>
</feature>
<dbReference type="GeneID" id="6074195"/>